<dbReference type="PANTHER" id="PTHR40980:SF4">
    <property type="entry name" value="TONB-DEPENDENT RECEPTOR-LIKE BETA-BARREL DOMAIN-CONTAINING PROTEIN"/>
    <property type="match status" value="1"/>
</dbReference>
<keyword evidence="2" id="KW-0472">Membrane</keyword>
<evidence type="ECO:0000256" key="4">
    <source>
        <dbReference type="SAM" id="SignalP"/>
    </source>
</evidence>
<evidence type="ECO:0000256" key="1">
    <source>
        <dbReference type="ARBA" id="ARBA00004442"/>
    </source>
</evidence>
<keyword evidence="7" id="KW-0675">Receptor</keyword>
<dbReference type="InterPro" id="IPR037066">
    <property type="entry name" value="Plug_dom_sf"/>
</dbReference>
<feature type="signal peptide" evidence="4">
    <location>
        <begin position="1"/>
        <end position="28"/>
    </location>
</feature>
<dbReference type="Proteomes" id="UP000264702">
    <property type="component" value="Unassembled WGS sequence"/>
</dbReference>
<feature type="domain" description="Outer membrane protein beta-barrel" evidence="6">
    <location>
        <begin position="597"/>
        <end position="867"/>
    </location>
</feature>
<dbReference type="InterPro" id="IPR013784">
    <property type="entry name" value="Carb-bd-like_fold"/>
</dbReference>
<sequence length="979" mass="107462">MPTIRRKWAACTAGILFCLTLFASTVFAQTSKGMVTGTITDASGAVLKGARINLEPLGKSTLTNERGEYSLTGVAPGHYAFTVEFAGFQPFRKEMDVSAGQTATLDVTLRVNPGSEQVLVFGGGAQDLMQAADQEISSANIVNVMPSSEIVALPNENIADATGRLPGVTLQRNEGQGEYVQVRGLDPRLTNVTVDGVTLASPEVTINQVDLTTIPDNMVESIVVNKTLSANQDADGIAGSVDLVTKTAGARPYFSAESTMGFTPIQNTRYIGKVDTTAGMRFGASQRWGLIGGFEADYNGGGIDNIQPSPDLNPDGSTTPYYDKNTQRVYRMNEDRWGLTSTVDYKMSPQTTFAAHFLLSDFKDFLDKYYYEIGPKAQYYQSNQTRNPAIGTLILDGSHILRNSWIHWGSAVSRSRFENAGGDPRAEWSPSKLLKAYDAANCVYTGTPTSIYRPTWSAGCSFPNSDSDHDNFNPENYILSTYRTTSGQAVSLNLQEWAGMGMNYHLGSHSATFEFGGQFRNNHSFEYAETPQYNYFGPTTGSGAASLVPFQTGFTYDHYYGGTYYMGPVTDWNKLTAYWKANPGDFQLDVPTTREGSDSANFDLINRTTAGYVMNTINWPRFSLQTGLRFEATQVHVHGYYVNPSAGPYGNGTDAPTPIDNGSWGNWVGTTPETTTQSYVVPLPSVQARWMVSSMTAIRAVYSRGISRPNPYDLVPYILDNGAGTSQPRYSIGNPSEQPTHANNYDLLVEQELRPFGVIQAGYFYKQLYDPIVQTYTSCSITGSLCNIPGSDPGDEAQQDINANNASVSGLEFSWKQRLSTLPGALRGLTMMANYAYTNSHTNGIPGRTDSPSLIGTAHHSFNIEPAYTLGRYDVHMGISYNGAYNYAYQWFNDQPNPSNNTAGPANGPLGDNFAYPHLQVDAQAGARVWRGLHVIVNGLNLNNEVFGYYNGQPQYLTQREYYKPTYSFSLRWDSNHEK</sequence>
<organism evidence="7 8">
    <name type="scientific">Paracidobacterium acidisoli</name>
    <dbReference type="NCBI Taxonomy" id="2303751"/>
    <lineage>
        <taxon>Bacteria</taxon>
        <taxon>Pseudomonadati</taxon>
        <taxon>Acidobacteriota</taxon>
        <taxon>Terriglobia</taxon>
        <taxon>Terriglobales</taxon>
        <taxon>Acidobacteriaceae</taxon>
        <taxon>Paracidobacterium</taxon>
    </lineage>
</organism>
<evidence type="ECO:0000256" key="3">
    <source>
        <dbReference type="ARBA" id="ARBA00023237"/>
    </source>
</evidence>
<comment type="subcellular location">
    <subcellularLocation>
        <location evidence="1">Cell outer membrane</location>
    </subcellularLocation>
</comment>
<dbReference type="AlphaFoldDB" id="A0A372ITA7"/>
<dbReference type="InterPro" id="IPR012910">
    <property type="entry name" value="Plug_dom"/>
</dbReference>
<dbReference type="GO" id="GO:0030246">
    <property type="term" value="F:carbohydrate binding"/>
    <property type="evidence" value="ECO:0007669"/>
    <property type="project" value="InterPro"/>
</dbReference>
<evidence type="ECO:0000313" key="8">
    <source>
        <dbReference type="Proteomes" id="UP000264702"/>
    </source>
</evidence>
<evidence type="ECO:0000259" key="5">
    <source>
        <dbReference type="Pfam" id="PF07715"/>
    </source>
</evidence>
<dbReference type="Gene3D" id="2.170.130.10">
    <property type="entry name" value="TonB-dependent receptor, plug domain"/>
    <property type="match status" value="1"/>
</dbReference>
<dbReference type="PANTHER" id="PTHR40980">
    <property type="entry name" value="PLUG DOMAIN-CONTAINING PROTEIN"/>
    <property type="match status" value="1"/>
</dbReference>
<dbReference type="SUPFAM" id="SSF49452">
    <property type="entry name" value="Starch-binding domain-like"/>
    <property type="match status" value="1"/>
</dbReference>
<dbReference type="EMBL" id="QVQT01000001">
    <property type="protein sequence ID" value="RFU18165.1"/>
    <property type="molecule type" value="Genomic_DNA"/>
</dbReference>
<evidence type="ECO:0000256" key="2">
    <source>
        <dbReference type="ARBA" id="ARBA00023136"/>
    </source>
</evidence>
<dbReference type="OrthoDB" id="99276at2"/>
<accession>A0A372ITA7</accession>
<dbReference type="InterPro" id="IPR010104">
    <property type="entry name" value="TonB_rcpt_bac"/>
</dbReference>
<dbReference type="Pfam" id="PF13620">
    <property type="entry name" value="CarboxypepD_reg"/>
    <property type="match status" value="1"/>
</dbReference>
<gene>
    <name evidence="7" type="ORF">D0Y96_00880</name>
</gene>
<proteinExistence type="predicted"/>
<dbReference type="SUPFAM" id="SSF56935">
    <property type="entry name" value="Porins"/>
    <property type="match status" value="1"/>
</dbReference>
<feature type="chain" id="PRO_5016563667" evidence="4">
    <location>
        <begin position="29"/>
        <end position="979"/>
    </location>
</feature>
<dbReference type="InterPro" id="IPR041700">
    <property type="entry name" value="OMP_b-brl_3"/>
</dbReference>
<comment type="caution">
    <text evidence="7">The sequence shown here is derived from an EMBL/GenBank/DDBJ whole genome shotgun (WGS) entry which is preliminary data.</text>
</comment>
<evidence type="ECO:0000313" key="7">
    <source>
        <dbReference type="EMBL" id="RFU18165.1"/>
    </source>
</evidence>
<keyword evidence="8" id="KW-1185">Reference proteome</keyword>
<dbReference type="RefSeq" id="WP_117297324.1">
    <property type="nucleotide sequence ID" value="NZ_QVQT02000001.1"/>
</dbReference>
<keyword evidence="3" id="KW-0998">Cell outer membrane</keyword>
<dbReference type="Pfam" id="PF14905">
    <property type="entry name" value="OMP_b-brl_3"/>
    <property type="match status" value="1"/>
</dbReference>
<dbReference type="Gene3D" id="2.40.170.20">
    <property type="entry name" value="TonB-dependent receptor, beta-barrel domain"/>
    <property type="match status" value="1"/>
</dbReference>
<dbReference type="Gene3D" id="2.60.40.1120">
    <property type="entry name" value="Carboxypeptidase-like, regulatory domain"/>
    <property type="match status" value="1"/>
</dbReference>
<dbReference type="NCBIfam" id="TIGR01782">
    <property type="entry name" value="TonB-Xanth-Caul"/>
    <property type="match status" value="1"/>
</dbReference>
<keyword evidence="4" id="KW-0732">Signal</keyword>
<dbReference type="GO" id="GO:0009279">
    <property type="term" value="C:cell outer membrane"/>
    <property type="evidence" value="ECO:0007669"/>
    <property type="project" value="UniProtKB-SubCell"/>
</dbReference>
<dbReference type="InterPro" id="IPR036942">
    <property type="entry name" value="Beta-barrel_TonB_sf"/>
</dbReference>
<dbReference type="Pfam" id="PF07715">
    <property type="entry name" value="Plug"/>
    <property type="match status" value="1"/>
</dbReference>
<name>A0A372ITA7_9BACT</name>
<protein>
    <submittedName>
        <fullName evidence="7">TonB-dependent receptor</fullName>
    </submittedName>
</protein>
<evidence type="ECO:0000259" key="6">
    <source>
        <dbReference type="Pfam" id="PF14905"/>
    </source>
</evidence>
<feature type="domain" description="TonB-dependent receptor plug" evidence="5">
    <location>
        <begin position="137"/>
        <end position="239"/>
    </location>
</feature>
<reference evidence="7 8" key="1">
    <citation type="submission" date="2018-08" db="EMBL/GenBank/DDBJ databases">
        <title>Acidipila sp. 4G-K13, an acidobacterium isolated from forest soil.</title>
        <authorList>
            <person name="Gao Z.-H."/>
            <person name="Qiu L.-H."/>
        </authorList>
    </citation>
    <scope>NUCLEOTIDE SEQUENCE [LARGE SCALE GENOMIC DNA]</scope>
    <source>
        <strain evidence="7 8">4G-K13</strain>
    </source>
</reference>